<accession>A0ABY5RY12</accession>
<sequence>MDIALDKVCELILRVRAIDVKEGITDPASGSNPIDDGSIDSLTASPDDATEDELRDVIAGLNDDERADLIALVYIGRGDMEPEEWGAAVRLAREREEASSLSTADWLIGIPNLADLLDEGLNAMGRSCV</sequence>
<organism evidence="2 3">
    <name type="scientific">Microvirga terrae</name>
    <dbReference type="NCBI Taxonomy" id="2740529"/>
    <lineage>
        <taxon>Bacteria</taxon>
        <taxon>Pseudomonadati</taxon>
        <taxon>Pseudomonadota</taxon>
        <taxon>Alphaproteobacteria</taxon>
        <taxon>Hyphomicrobiales</taxon>
        <taxon>Methylobacteriaceae</taxon>
        <taxon>Microvirga</taxon>
    </lineage>
</organism>
<proteinExistence type="predicted"/>
<evidence type="ECO:0000313" key="3">
    <source>
        <dbReference type="Proteomes" id="UP001017257"/>
    </source>
</evidence>
<dbReference type="Pfam" id="PF12616">
    <property type="entry name" value="DUF3775"/>
    <property type="match status" value="1"/>
</dbReference>
<protein>
    <submittedName>
        <fullName evidence="2">DUF3775 domain-containing protein</fullName>
    </submittedName>
</protein>
<dbReference type="EMBL" id="CP102845">
    <property type="protein sequence ID" value="UVF20829.1"/>
    <property type="molecule type" value="Genomic_DNA"/>
</dbReference>
<keyword evidence="3" id="KW-1185">Reference proteome</keyword>
<reference evidence="2" key="1">
    <citation type="submission" date="2022-08" db="EMBL/GenBank/DDBJ databases">
        <title>Microvirga terrae sp. nov., isolated from soil.</title>
        <authorList>
            <person name="Kim K.H."/>
            <person name="Seo Y.L."/>
            <person name="Kim J.M."/>
            <person name="Lee J.K."/>
            <person name="Han D.M."/>
            <person name="Jeon C.O."/>
        </authorList>
    </citation>
    <scope>NUCLEOTIDE SEQUENCE</scope>
    <source>
        <strain evidence="2">R24</strain>
    </source>
</reference>
<evidence type="ECO:0000256" key="1">
    <source>
        <dbReference type="SAM" id="MobiDB-lite"/>
    </source>
</evidence>
<name>A0ABY5RY12_9HYPH</name>
<dbReference type="Proteomes" id="UP001017257">
    <property type="component" value="Chromosome"/>
</dbReference>
<dbReference type="RefSeq" id="WP_173946184.1">
    <property type="nucleotide sequence ID" value="NZ_CP102845.1"/>
</dbReference>
<gene>
    <name evidence="2" type="ORF">HPT29_006790</name>
</gene>
<feature type="region of interest" description="Disordered" evidence="1">
    <location>
        <begin position="24"/>
        <end position="48"/>
    </location>
</feature>
<dbReference type="InterPro" id="IPR022254">
    <property type="entry name" value="DUF3775"/>
</dbReference>
<evidence type="ECO:0000313" key="2">
    <source>
        <dbReference type="EMBL" id="UVF20829.1"/>
    </source>
</evidence>